<dbReference type="AlphaFoldDB" id="E1F305"/>
<dbReference type="Proteomes" id="UP000008974">
    <property type="component" value="Unassembled WGS sequence"/>
</dbReference>
<evidence type="ECO:0000259" key="5">
    <source>
        <dbReference type="SMART" id="SM00863"/>
    </source>
</evidence>
<dbReference type="InterPro" id="IPR012947">
    <property type="entry name" value="tRNA_SAD"/>
</dbReference>
<dbReference type="GO" id="GO:0002196">
    <property type="term" value="F:Ser-tRNA(Ala) deacylase activity"/>
    <property type="evidence" value="ECO:0007669"/>
    <property type="project" value="TreeGrafter"/>
</dbReference>
<keyword evidence="6" id="KW-0378">Hydrolase</keyword>
<comment type="similarity">
    <text evidence="2">Belongs to the class-II aminoacyl-tRNA synthetase family. Alax-L subfamily.</text>
</comment>
<dbReference type="InterPro" id="IPR018163">
    <property type="entry name" value="Thr/Ala-tRNA-synth_IIc_edit"/>
</dbReference>
<dbReference type="Pfam" id="PF07973">
    <property type="entry name" value="tRNA_SAD"/>
    <property type="match status" value="1"/>
</dbReference>
<protein>
    <submittedName>
        <fullName evidence="6">Metal-dependent hydrolase related to alanyl-tRNA synthetase</fullName>
    </submittedName>
</protein>
<gene>
    <name evidence="6" type="ORF">GLP15_1029</name>
</gene>
<dbReference type="SUPFAM" id="SSF50447">
    <property type="entry name" value="Translation proteins"/>
    <property type="match status" value="1"/>
</dbReference>
<dbReference type="OrthoDB" id="288942at2759"/>
<evidence type="ECO:0000256" key="2">
    <source>
        <dbReference type="ARBA" id="ARBA00008429"/>
    </source>
</evidence>
<evidence type="ECO:0000256" key="4">
    <source>
        <dbReference type="ARBA" id="ARBA00022833"/>
    </source>
</evidence>
<dbReference type="InterPro" id="IPR051335">
    <property type="entry name" value="Alanyl-tRNA_Editing_Enzymes"/>
</dbReference>
<dbReference type="GO" id="GO:0043039">
    <property type="term" value="P:tRNA aminoacylation"/>
    <property type="evidence" value="ECO:0007669"/>
    <property type="project" value="InterPro"/>
</dbReference>
<keyword evidence="6" id="KW-0436">Ligase</keyword>
<dbReference type="Gene3D" id="3.30.980.10">
    <property type="entry name" value="Threonyl-trna Synthetase, Chain A, domain 2"/>
    <property type="match status" value="1"/>
</dbReference>
<dbReference type="OMA" id="KYDTTSW"/>
<evidence type="ECO:0000313" key="6">
    <source>
        <dbReference type="EMBL" id="EFO63149.1"/>
    </source>
</evidence>
<dbReference type="InterPro" id="IPR009000">
    <property type="entry name" value="Transl_B-barrel_sf"/>
</dbReference>
<accession>E1F305</accession>
<organism evidence="6 7">
    <name type="scientific">Giardia intestinalis (strain P15)</name>
    <name type="common">Giardia lamblia</name>
    <dbReference type="NCBI Taxonomy" id="658858"/>
    <lineage>
        <taxon>Eukaryota</taxon>
        <taxon>Metamonada</taxon>
        <taxon>Diplomonadida</taxon>
        <taxon>Hexamitidae</taxon>
        <taxon>Giardiinae</taxon>
        <taxon>Giardia</taxon>
    </lineage>
</organism>
<proteinExistence type="inferred from homology"/>
<dbReference type="GO" id="GO:0004812">
    <property type="term" value="F:aminoacyl-tRNA ligase activity"/>
    <property type="evidence" value="ECO:0007669"/>
    <property type="project" value="UniProtKB-KW"/>
</dbReference>
<comment type="caution">
    <text evidence="6">The sequence shown here is derived from an EMBL/GenBank/DDBJ whole genome shotgun (WGS) entry which is preliminary data.</text>
</comment>
<dbReference type="GO" id="GO:0046872">
    <property type="term" value="F:metal ion binding"/>
    <property type="evidence" value="ECO:0007669"/>
    <property type="project" value="UniProtKB-KW"/>
</dbReference>
<dbReference type="PANTHER" id="PTHR43462">
    <property type="entry name" value="ALANYL-TRNA EDITING PROTEIN"/>
    <property type="match status" value="1"/>
</dbReference>
<comment type="cofactor">
    <cofactor evidence="1">
        <name>Zn(2+)</name>
        <dbReference type="ChEBI" id="CHEBI:29105"/>
    </cofactor>
</comment>
<evidence type="ECO:0000256" key="1">
    <source>
        <dbReference type="ARBA" id="ARBA00001947"/>
    </source>
</evidence>
<dbReference type="SUPFAM" id="SSF55186">
    <property type="entry name" value="ThrRS/AlaRS common domain"/>
    <property type="match status" value="1"/>
</dbReference>
<dbReference type="SMART" id="SM00863">
    <property type="entry name" value="tRNA_SAD"/>
    <property type="match status" value="1"/>
</dbReference>
<sequence length="401" mass="43224">MEYLTPTLSFTAKLVAVLPAKNGNVYVRLSHSYFFPQSGGQLGDVGSIGGLPVITTNCDEDHRPLHLMATAPPSDTELDCSVNAVYRRQNSISHTGQHIFSNVAEQCFQAITSSYTMGPELSTLELSVKLDMDKLLEIENRTNDIIRQCIPVKSILIHSEEELGQYSGLSRSKLKSLNFPLRIVDIEGVDVCLCCGTHASNTGECGLVKVFGCESSRGGVKVQFAVGDRAISLINNRLKTLSIICASLTTGHDAVVKSVETLLSEGKALRAQEKSLIKAIIPLITPAGKCLCKGTEFSLFNTHDLGILTQSDVTKIGPAHTVLSVVVIYKTSICSCVYINSPDDIVASTLASHIQELITDPSASLGGAKGRYNVRYVRILKDSELASLVNLLLQIALVSKS</sequence>
<name>E1F305_GIAIA</name>
<dbReference type="PANTHER" id="PTHR43462:SF1">
    <property type="entry name" value="ALANYL-TRNA EDITING PROTEIN AARSD1"/>
    <property type="match status" value="1"/>
</dbReference>
<dbReference type="VEuPathDB" id="GiardiaDB:GLP15_1029"/>
<keyword evidence="3" id="KW-0479">Metal-binding</keyword>
<reference evidence="6 7" key="1">
    <citation type="journal article" date="2010" name="BMC Genomics">
        <title>Genome analysis and comparative genomics of a Giardia intestinalis assemblage E isolate.</title>
        <authorList>
            <person name="Jerlstrom-Hultqvist J."/>
            <person name="Franzen O."/>
            <person name="Ankarklev J."/>
            <person name="Xu F."/>
            <person name="Nohynkova E."/>
            <person name="Andersson J.O."/>
            <person name="Svard S.G."/>
            <person name="Andersson B."/>
        </authorList>
    </citation>
    <scope>NUCLEOTIDE SEQUENCE [LARGE SCALE GENOMIC DNA]</scope>
    <source>
        <strain evidence="6 7">P15</strain>
    </source>
</reference>
<keyword evidence="4" id="KW-0862">Zinc</keyword>
<dbReference type="STRING" id="658858.E1F305"/>
<evidence type="ECO:0000256" key="3">
    <source>
        <dbReference type="ARBA" id="ARBA00022723"/>
    </source>
</evidence>
<dbReference type="GO" id="GO:0005524">
    <property type="term" value="F:ATP binding"/>
    <property type="evidence" value="ECO:0007669"/>
    <property type="project" value="InterPro"/>
</dbReference>
<keyword evidence="6" id="KW-0030">Aminoacyl-tRNA synthetase</keyword>
<evidence type="ECO:0000313" key="7">
    <source>
        <dbReference type="Proteomes" id="UP000008974"/>
    </source>
</evidence>
<dbReference type="EMBL" id="ACVC01000142">
    <property type="protein sequence ID" value="EFO63149.1"/>
    <property type="molecule type" value="Genomic_DNA"/>
</dbReference>
<feature type="domain" description="Threonyl/alanyl tRNA synthetase SAD" evidence="5">
    <location>
        <begin position="181"/>
        <end position="223"/>
    </location>
</feature>